<dbReference type="EMBL" id="AEON01000001">
    <property type="protein sequence ID" value="EFT83607.1"/>
    <property type="molecule type" value="Genomic_DNA"/>
</dbReference>
<dbReference type="Pfam" id="PF01261">
    <property type="entry name" value="AP_endonuc_2"/>
    <property type="match status" value="1"/>
</dbReference>
<proteinExistence type="predicted"/>
<dbReference type="InterPro" id="IPR036237">
    <property type="entry name" value="Xyl_isomerase-like_sf"/>
</dbReference>
<dbReference type="Gene3D" id="3.20.20.150">
    <property type="entry name" value="Divalent-metal-dependent TIM barrel enzymes"/>
    <property type="match status" value="1"/>
</dbReference>
<keyword evidence="2" id="KW-0255">Endonuclease</keyword>
<name>E6K1C6_PARDN</name>
<dbReference type="InterPro" id="IPR013022">
    <property type="entry name" value="Xyl_isomerase-like_TIM-brl"/>
</dbReference>
<protein>
    <submittedName>
        <fullName evidence="2">AP endonuclease, family 2</fullName>
    </submittedName>
</protein>
<dbReference type="Proteomes" id="UP000004946">
    <property type="component" value="Chromosome"/>
</dbReference>
<comment type="caution">
    <text evidence="2">The sequence shown here is derived from an EMBL/GenBank/DDBJ whole genome shotgun (WGS) entry which is preliminary data.</text>
</comment>
<dbReference type="AlphaFoldDB" id="E6K1C6"/>
<sequence length="202" mass="22660">MIHPDSVYRRQLIRRFKNYLRFAGCFGADFVASETGSVRPIPNVYDPKNFAEESYTAVRAVIEELVSYGEEVGCRVAIEPGINHPICSLSKTLRILHEISSPWLGVIFDPTSLVCAHNVEELPRIIEKGFDSLCDDIFAIHVRDFTVVPGQEQVQTCDNGLGVLPTTHILDLVKTNKPMASVVFEETKGDAIRSIVDRYSEY</sequence>
<evidence type="ECO:0000313" key="2">
    <source>
        <dbReference type="EMBL" id="EFT83607.1"/>
    </source>
</evidence>
<keyword evidence="2" id="KW-0540">Nuclease</keyword>
<dbReference type="GO" id="GO:0004519">
    <property type="term" value="F:endonuclease activity"/>
    <property type="evidence" value="ECO:0007669"/>
    <property type="project" value="UniProtKB-KW"/>
</dbReference>
<gene>
    <name evidence="2" type="ORF">HMPREF0620_0612</name>
</gene>
<keyword evidence="2" id="KW-0378">Hydrolase</keyword>
<dbReference type="SUPFAM" id="SSF51658">
    <property type="entry name" value="Xylose isomerase-like"/>
    <property type="match status" value="1"/>
</dbReference>
<evidence type="ECO:0000259" key="1">
    <source>
        <dbReference type="Pfam" id="PF01261"/>
    </source>
</evidence>
<dbReference type="PATRIC" id="fig|864564.6.peg.1097"/>
<dbReference type="eggNOG" id="COG1082">
    <property type="taxonomic scope" value="Bacteria"/>
</dbReference>
<reference evidence="2 3" key="1">
    <citation type="submission" date="2010-12" db="EMBL/GenBank/DDBJ databases">
        <authorList>
            <person name="Muzny D."/>
            <person name="Qin X."/>
            <person name="Buhay C."/>
            <person name="Dugan-Rocha S."/>
            <person name="Ding Y."/>
            <person name="Chen G."/>
            <person name="Hawes A."/>
            <person name="Holder M."/>
            <person name="Jhangiani S."/>
            <person name="Johnson A."/>
            <person name="Khan Z."/>
            <person name="Li Z."/>
            <person name="Liu W."/>
            <person name="Liu X."/>
            <person name="Perez L."/>
            <person name="Shen H."/>
            <person name="Wang Q."/>
            <person name="Watt J."/>
            <person name="Xi L."/>
            <person name="Xin Y."/>
            <person name="Zhou J."/>
            <person name="Deng J."/>
            <person name="Jiang H."/>
            <person name="Liu Y."/>
            <person name="Qu J."/>
            <person name="Song X.-Z."/>
            <person name="Zhang L."/>
            <person name="Villasana D."/>
            <person name="Johnson A."/>
            <person name="Liu J."/>
            <person name="Liyanage D."/>
            <person name="Lorensuhewa L."/>
            <person name="Robinson T."/>
            <person name="Song A."/>
            <person name="Song B.-B."/>
            <person name="Dinh H."/>
            <person name="Thornton R."/>
            <person name="Coyle M."/>
            <person name="Francisco L."/>
            <person name="Jackson L."/>
            <person name="Javaid M."/>
            <person name="Korchina V."/>
            <person name="Kovar C."/>
            <person name="Mata R."/>
            <person name="Mathew T."/>
            <person name="Ngo R."/>
            <person name="Nguyen L."/>
            <person name="Nguyen N."/>
            <person name="Okwuonu G."/>
            <person name="Ongeri F."/>
            <person name="Pham C."/>
            <person name="Simmons D."/>
            <person name="Wilczek-Boney K."/>
            <person name="Hale W."/>
            <person name="Jakkamsetti A."/>
            <person name="Pham P."/>
            <person name="Ruth R."/>
            <person name="San Lucas F."/>
            <person name="Warren J."/>
            <person name="Zhang J."/>
            <person name="Zhao Z."/>
            <person name="Zhou C."/>
            <person name="Zhu D."/>
            <person name="Lee S."/>
            <person name="Bess C."/>
            <person name="Blankenburg K."/>
            <person name="Forbes L."/>
            <person name="Fu Q."/>
            <person name="Gubbala S."/>
            <person name="Hirani K."/>
            <person name="Jayaseelan J.C."/>
            <person name="Lara F."/>
            <person name="Munidasa M."/>
            <person name="Palculict T."/>
            <person name="Patil S."/>
            <person name="Pu L.-L."/>
            <person name="Saada N."/>
            <person name="Tang L."/>
            <person name="Weissenberger G."/>
            <person name="Zhu Y."/>
            <person name="Hemphill L."/>
            <person name="Shang Y."/>
            <person name="Youmans B."/>
            <person name="Ayvaz T."/>
            <person name="Ross M."/>
            <person name="Santibanez J."/>
            <person name="Aqrawi P."/>
            <person name="Gross S."/>
            <person name="Joshi V."/>
            <person name="Fowler G."/>
            <person name="Nazareth L."/>
            <person name="Reid J."/>
            <person name="Worley K."/>
            <person name="Petrosino J."/>
            <person name="Highlander S."/>
            <person name="Gibbs R."/>
        </authorList>
    </citation>
    <scope>NUCLEOTIDE SEQUENCE [LARGE SCALE GENOMIC DNA]</scope>
    <source>
        <strain evidence="2 3">DSM 10105</strain>
    </source>
</reference>
<dbReference type="HOGENOM" id="CLU_117168_0_0_11"/>
<feature type="domain" description="Xylose isomerase-like TIM barrel" evidence="1">
    <location>
        <begin position="2"/>
        <end position="177"/>
    </location>
</feature>
<organism evidence="2 3">
    <name type="scientific">Parascardovia denticolens DSM 10105 = JCM 12538</name>
    <dbReference type="NCBI Taxonomy" id="864564"/>
    <lineage>
        <taxon>Bacteria</taxon>
        <taxon>Bacillati</taxon>
        <taxon>Actinomycetota</taxon>
        <taxon>Actinomycetes</taxon>
        <taxon>Bifidobacteriales</taxon>
        <taxon>Bifidobacteriaceae</taxon>
        <taxon>Parascardovia</taxon>
    </lineage>
</organism>
<evidence type="ECO:0000313" key="3">
    <source>
        <dbReference type="Proteomes" id="UP000004946"/>
    </source>
</evidence>
<keyword evidence="3" id="KW-1185">Reference proteome</keyword>
<dbReference type="KEGG" id="pdo:PSDT_1010"/>
<accession>E6K1C6</accession>